<dbReference type="Gene3D" id="3.40.50.720">
    <property type="entry name" value="NAD(P)-binding Rossmann-like Domain"/>
    <property type="match status" value="1"/>
</dbReference>
<evidence type="ECO:0000313" key="3">
    <source>
        <dbReference type="Proteomes" id="UP000013940"/>
    </source>
</evidence>
<dbReference type="RefSeq" id="WP_015636565.1">
    <property type="nucleotide sequence ID" value="NC_021237.1"/>
</dbReference>
<accession>A0A2C9ER30</accession>
<dbReference type="InterPro" id="IPR036291">
    <property type="entry name" value="NAD(P)-bd_dom_sf"/>
</dbReference>
<dbReference type="GeneID" id="57477378"/>
<dbReference type="PANTHER" id="PTHR43245:SF58">
    <property type="entry name" value="BLL5923 PROTEIN"/>
    <property type="match status" value="1"/>
</dbReference>
<proteinExistence type="predicted"/>
<sequence length="326" mass="35426">MDEVFEEKQRVMVTGAAGFVGGCLVRALTLHEAYIPISVFRSEGDLQLISNNVYAANVSPETDWAVALAGVSIVVHAAARVHVMNESSATALDEYRRVNFHGTLKLARQAAEAGVRRFVFISSIKVNGEATSLARPYCADDPVNPVDPYGVSKHEAEVALRQLALKTGMEVVIIRPTLVYGPGVKANFEAMLAWVKRGVPLPLGSINNKRSLVFIENLIDLVILSMHHESAANQTFLVSDDEDLSTSELLAKAANALGVKSRVFPFPSSMLRLFLTLLGRKAISQRLCGSLQVDISKTCLLLGWRPAVNVNEALKRTAAVFVEKSV</sequence>
<reference evidence="3" key="1">
    <citation type="journal article" date="2014" name="Genome Announc.">
        <title>Full-genome sequence of the plant growth-promoting bacterium Pseudomonas protegens CHA0.</title>
        <authorList>
            <person name="Jousset A."/>
            <person name="Schuldes J."/>
            <person name="Keel C."/>
            <person name="Maurhofer M."/>
            <person name="Daniel R."/>
            <person name="Scheu S."/>
            <person name="Thuermer A."/>
        </authorList>
    </citation>
    <scope>NUCLEOTIDE SEQUENCE [LARGE SCALE GENOMIC DNA]</scope>
    <source>
        <strain evidence="3">DSM 19095 / LMG 27888 / CFBP 6595 / CHA0</strain>
    </source>
</reference>
<feature type="domain" description="NAD-dependent epimerase/dehydratase" evidence="1">
    <location>
        <begin position="11"/>
        <end position="235"/>
    </location>
</feature>
<dbReference type="PANTHER" id="PTHR43245">
    <property type="entry name" value="BIFUNCTIONAL POLYMYXIN RESISTANCE PROTEIN ARNA"/>
    <property type="match status" value="1"/>
</dbReference>
<dbReference type="eggNOG" id="COG0451">
    <property type="taxonomic scope" value="Bacteria"/>
</dbReference>
<evidence type="ECO:0000313" key="2">
    <source>
        <dbReference type="EMBL" id="AGL86132.1"/>
    </source>
</evidence>
<dbReference type="InterPro" id="IPR050177">
    <property type="entry name" value="Lipid_A_modif_metabolic_enz"/>
</dbReference>
<gene>
    <name evidence="2" type="ORF">PFLCHA0_c43730</name>
</gene>
<dbReference type="InterPro" id="IPR001509">
    <property type="entry name" value="Epimerase_deHydtase"/>
</dbReference>
<protein>
    <recommendedName>
        <fullName evidence="1">NAD-dependent epimerase/dehydratase domain-containing protein</fullName>
    </recommendedName>
</protein>
<organism evidence="2 3">
    <name type="scientific">Pseudomonas protegens (strain DSM 19095 / LMG 27888 / CFBP 6595 / CHA0)</name>
    <dbReference type="NCBI Taxonomy" id="1124983"/>
    <lineage>
        <taxon>Bacteria</taxon>
        <taxon>Pseudomonadati</taxon>
        <taxon>Pseudomonadota</taxon>
        <taxon>Gammaproteobacteria</taxon>
        <taxon>Pseudomonadales</taxon>
        <taxon>Pseudomonadaceae</taxon>
        <taxon>Pseudomonas</taxon>
    </lineage>
</organism>
<dbReference type="KEGG" id="pprc:PFLCHA0_c43730"/>
<dbReference type="AlphaFoldDB" id="A0A2C9ER30"/>
<dbReference type="EMBL" id="CP003190">
    <property type="protein sequence ID" value="AGL86132.1"/>
    <property type="molecule type" value="Genomic_DNA"/>
</dbReference>
<evidence type="ECO:0000259" key="1">
    <source>
        <dbReference type="Pfam" id="PF01370"/>
    </source>
</evidence>
<name>A0A2C9ER30_PSEPH</name>
<dbReference type="Proteomes" id="UP000013940">
    <property type="component" value="Chromosome"/>
</dbReference>
<dbReference type="HOGENOM" id="CLU_007383_6_1_6"/>
<dbReference type="CDD" id="cd05232">
    <property type="entry name" value="UDP_G4E_4_SDR_e"/>
    <property type="match status" value="1"/>
</dbReference>
<dbReference type="SUPFAM" id="SSF51735">
    <property type="entry name" value="NAD(P)-binding Rossmann-fold domains"/>
    <property type="match status" value="1"/>
</dbReference>
<dbReference type="Pfam" id="PF01370">
    <property type="entry name" value="Epimerase"/>
    <property type="match status" value="1"/>
</dbReference>